<proteinExistence type="predicted"/>
<comment type="caution">
    <text evidence="1">The sequence shown here is derived from an EMBL/GenBank/DDBJ whole genome shotgun (WGS) entry which is preliminary data.</text>
</comment>
<accession>U2QQC8</accession>
<reference evidence="1 2" key="1">
    <citation type="submission" date="2013-08" db="EMBL/GenBank/DDBJ databases">
        <authorList>
            <person name="Weinstock G."/>
            <person name="Sodergren E."/>
            <person name="Wylie T."/>
            <person name="Fulton L."/>
            <person name="Fulton R."/>
            <person name="Fronick C."/>
            <person name="O'Laughlin M."/>
            <person name="Godfrey J."/>
            <person name="Miner T."/>
            <person name="Herter B."/>
            <person name="Appelbaum E."/>
            <person name="Cordes M."/>
            <person name="Lek S."/>
            <person name="Wollam A."/>
            <person name="Pepin K.H."/>
            <person name="Palsikar V.B."/>
            <person name="Mitreva M."/>
            <person name="Wilson R.K."/>
        </authorList>
    </citation>
    <scope>NUCLEOTIDE SEQUENCE [LARGE SCALE GENOMIC DNA]</scope>
    <source>
        <strain evidence="1 2">ATCC 700627</strain>
    </source>
</reference>
<dbReference type="RefSeq" id="WP_021753383.1">
    <property type="nucleotide sequence ID" value="NZ_KI271860.1"/>
</dbReference>
<organism evidence="1 2">
    <name type="scientific">Gemella bergeri ATCC 700627</name>
    <dbReference type="NCBI Taxonomy" id="1321820"/>
    <lineage>
        <taxon>Bacteria</taxon>
        <taxon>Bacillati</taxon>
        <taxon>Bacillota</taxon>
        <taxon>Bacilli</taxon>
        <taxon>Bacillales</taxon>
        <taxon>Gemellaceae</taxon>
        <taxon>Gemella</taxon>
    </lineage>
</organism>
<dbReference type="InterPro" id="IPR048108">
    <property type="entry name" value="CBO2463_dom"/>
</dbReference>
<dbReference type="EMBL" id="AWVP01000044">
    <property type="protein sequence ID" value="ERK58711.1"/>
    <property type="molecule type" value="Genomic_DNA"/>
</dbReference>
<dbReference type="eggNOG" id="ENOG5032THF">
    <property type="taxonomic scope" value="Bacteria"/>
</dbReference>
<gene>
    <name evidence="1" type="ORF">HMPREF1983_00738</name>
</gene>
<sequence length="145" mass="16583">MDYIINPVMMGGIIKEVKEDKVKIHLHGRLGVITVPTKLIKTDNILEMGHVLEFYFSYIQVMEDPYEYDSSDIFYEEMQPCLLGGKITQVNDTAIEVAIMDGLGTIAVPRRWAFTTVVLKENQDVEFYLSHMRVIGKKKITLARA</sequence>
<name>U2QQC8_9BACL</name>
<keyword evidence="2" id="KW-1185">Reference proteome</keyword>
<dbReference type="Proteomes" id="UP000016637">
    <property type="component" value="Unassembled WGS sequence"/>
</dbReference>
<evidence type="ECO:0000313" key="1">
    <source>
        <dbReference type="EMBL" id="ERK58711.1"/>
    </source>
</evidence>
<evidence type="ECO:0000313" key="2">
    <source>
        <dbReference type="Proteomes" id="UP000016637"/>
    </source>
</evidence>
<dbReference type="HOGENOM" id="CLU_1784075_0_0_9"/>
<protein>
    <submittedName>
        <fullName evidence="1">Uncharacterized protein</fullName>
    </submittedName>
</protein>
<dbReference type="AlphaFoldDB" id="U2QQC8"/>
<dbReference type="PATRIC" id="fig|1321820.3.peg.722"/>
<dbReference type="NCBIfam" id="NF041553">
    <property type="entry name" value="CBO2463_dom"/>
    <property type="match status" value="2"/>
</dbReference>